<dbReference type="SUPFAM" id="SSF46548">
    <property type="entry name" value="alpha-helical ferredoxin"/>
    <property type="match status" value="1"/>
</dbReference>
<dbReference type="InterPro" id="IPR004017">
    <property type="entry name" value="Cys_rich_dom"/>
</dbReference>
<dbReference type="Proteomes" id="UP000007721">
    <property type="component" value="Chromosome"/>
</dbReference>
<dbReference type="GO" id="GO:0016491">
    <property type="term" value="F:oxidoreductase activity"/>
    <property type="evidence" value="ECO:0007669"/>
    <property type="project" value="UniProtKB-KW"/>
</dbReference>
<feature type="domain" description="4Fe-4S ferredoxin-type" evidence="7">
    <location>
        <begin position="329"/>
        <end position="360"/>
    </location>
</feature>
<accession>B9M966</accession>
<feature type="transmembrane region" description="Helical" evidence="6">
    <location>
        <begin position="200"/>
        <end position="219"/>
    </location>
</feature>
<dbReference type="GO" id="GO:0046872">
    <property type="term" value="F:metal ion binding"/>
    <property type="evidence" value="ECO:0007669"/>
    <property type="project" value="UniProtKB-KW"/>
</dbReference>
<evidence type="ECO:0000256" key="6">
    <source>
        <dbReference type="SAM" id="Phobius"/>
    </source>
</evidence>
<keyword evidence="4" id="KW-0408">Iron</keyword>
<dbReference type="GO" id="GO:0051539">
    <property type="term" value="F:4 iron, 4 sulfur cluster binding"/>
    <property type="evidence" value="ECO:0007669"/>
    <property type="project" value="UniProtKB-KW"/>
</dbReference>
<feature type="transmembrane region" description="Helical" evidence="6">
    <location>
        <begin position="102"/>
        <end position="126"/>
    </location>
</feature>
<dbReference type="PROSITE" id="PS00198">
    <property type="entry name" value="4FE4S_FER_1"/>
    <property type="match status" value="1"/>
</dbReference>
<protein>
    <submittedName>
        <fullName evidence="8">Electron transfer flavoprotein-associated cytochrome b and CCG domain pair iron-sulfur cluster-binding oxidoreductase</fullName>
    </submittedName>
</protein>
<evidence type="ECO:0000256" key="1">
    <source>
        <dbReference type="ARBA" id="ARBA00022485"/>
    </source>
</evidence>
<feature type="domain" description="4Fe-4S ferredoxin-type" evidence="7">
    <location>
        <begin position="266"/>
        <end position="296"/>
    </location>
</feature>
<evidence type="ECO:0000256" key="3">
    <source>
        <dbReference type="ARBA" id="ARBA00023002"/>
    </source>
</evidence>
<feature type="transmembrane region" description="Helical" evidence="6">
    <location>
        <begin position="63"/>
        <end position="82"/>
    </location>
</feature>
<keyword evidence="6" id="KW-0812">Transmembrane</keyword>
<evidence type="ECO:0000256" key="4">
    <source>
        <dbReference type="ARBA" id="ARBA00023004"/>
    </source>
</evidence>
<dbReference type="SUPFAM" id="SSF103501">
    <property type="entry name" value="Respiratory nitrate reductase 1 gamma chain"/>
    <property type="match status" value="1"/>
</dbReference>
<proteinExistence type="predicted"/>
<dbReference type="InterPro" id="IPR051460">
    <property type="entry name" value="HdrC_iron-sulfur_subunit"/>
</dbReference>
<evidence type="ECO:0000256" key="2">
    <source>
        <dbReference type="ARBA" id="ARBA00022723"/>
    </source>
</evidence>
<keyword evidence="2" id="KW-0479">Metal-binding</keyword>
<dbReference type="RefSeq" id="WP_012645353.1">
    <property type="nucleotide sequence ID" value="NC_011979.1"/>
</dbReference>
<dbReference type="GO" id="GO:0005886">
    <property type="term" value="C:plasma membrane"/>
    <property type="evidence" value="ECO:0007669"/>
    <property type="project" value="TreeGrafter"/>
</dbReference>
<keyword evidence="3" id="KW-0560">Oxidoreductase</keyword>
<dbReference type="Pfam" id="PF13237">
    <property type="entry name" value="Fer4_10"/>
    <property type="match status" value="1"/>
</dbReference>
<dbReference type="PANTHER" id="PTHR43255:SF1">
    <property type="entry name" value="IRON-SULFUR-BINDING OXIDOREDUCTASE FADF-RELATED"/>
    <property type="match status" value="1"/>
</dbReference>
<keyword evidence="6" id="KW-1133">Transmembrane helix</keyword>
<dbReference type="PANTHER" id="PTHR43255">
    <property type="entry name" value="IRON-SULFUR-BINDING OXIDOREDUCTASE FADF-RELATED-RELATED"/>
    <property type="match status" value="1"/>
</dbReference>
<dbReference type="EMBL" id="CP001390">
    <property type="protein sequence ID" value="ACM18624.1"/>
    <property type="molecule type" value="Genomic_DNA"/>
</dbReference>
<reference evidence="8 9" key="1">
    <citation type="submission" date="2009-01" db="EMBL/GenBank/DDBJ databases">
        <title>Complete sequence of Geobacter sp. FRC-32.</title>
        <authorList>
            <consortium name="US DOE Joint Genome Institute"/>
            <person name="Lucas S."/>
            <person name="Copeland A."/>
            <person name="Lapidus A."/>
            <person name="Glavina del Rio T."/>
            <person name="Dalin E."/>
            <person name="Tice H."/>
            <person name="Bruce D."/>
            <person name="Goodwin L."/>
            <person name="Pitluck S."/>
            <person name="Saunders E."/>
            <person name="Brettin T."/>
            <person name="Detter J.C."/>
            <person name="Han C."/>
            <person name="Larimer F."/>
            <person name="Land M."/>
            <person name="Hauser L."/>
            <person name="Kyrpides N."/>
            <person name="Ovchinnikova G."/>
            <person name="Kostka J."/>
            <person name="Richardson P."/>
        </authorList>
    </citation>
    <scope>NUCLEOTIDE SEQUENCE [LARGE SCALE GENOMIC DNA]</scope>
    <source>
        <strain evidence="9">DSM 22248 / JCM 15807 / FRC-32</strain>
    </source>
</reference>
<dbReference type="InterPro" id="IPR036197">
    <property type="entry name" value="NarG-like_sf"/>
</dbReference>
<name>B9M966_GEODF</name>
<dbReference type="HOGENOM" id="CLU_005304_1_0_7"/>
<dbReference type="eggNOG" id="COG0247">
    <property type="taxonomic scope" value="Bacteria"/>
</dbReference>
<dbReference type="Pfam" id="PF02754">
    <property type="entry name" value="CCG"/>
    <property type="match status" value="2"/>
</dbReference>
<keyword evidence="6" id="KW-0472">Membrane</keyword>
<evidence type="ECO:0000313" key="8">
    <source>
        <dbReference type="EMBL" id="ACM18624.1"/>
    </source>
</evidence>
<dbReference type="InterPro" id="IPR017900">
    <property type="entry name" value="4Fe4S_Fe_S_CS"/>
</dbReference>
<dbReference type="STRING" id="316067.Geob_0252"/>
<feature type="transmembrane region" description="Helical" evidence="6">
    <location>
        <begin position="147"/>
        <end position="165"/>
    </location>
</feature>
<organism evidence="8 9">
    <name type="scientific">Geotalea daltonii (strain DSM 22248 / JCM 15807 / FRC-32)</name>
    <name type="common">Geobacter daltonii</name>
    <dbReference type="NCBI Taxonomy" id="316067"/>
    <lineage>
        <taxon>Bacteria</taxon>
        <taxon>Pseudomonadati</taxon>
        <taxon>Thermodesulfobacteriota</taxon>
        <taxon>Desulfuromonadia</taxon>
        <taxon>Geobacterales</taxon>
        <taxon>Geobacteraceae</taxon>
        <taxon>Geotalea</taxon>
    </lineage>
</organism>
<feature type="transmembrane region" description="Helical" evidence="6">
    <location>
        <begin position="6"/>
        <end position="23"/>
    </location>
</feature>
<keyword evidence="9" id="KW-1185">Reference proteome</keyword>
<sequence length="660" mass="73262">MSNTTIFIPLFIVASLTFIYSCYQRLQLVAVGSAEERLDNPLSRLAGTFAYAFGQKRVLARPYGVNHFFLFWAFMFLLVANVEFLLEGLFPGISLSALPAPLYHVLELIFDLVSLVALACVAVAFIRRLFFAPAYLENDYTKARSGEALLILAMIATLMLAFFFMNGAKLVQGGDGIWQPVSAFFGSLLVGLPPSALESVAGAAWWVHAVVLLVFLNLLPRSKHMHILTAIPNCYFRSLEKPNVQPRETFKKGERYGVSQVEQFTWKDLFDSMTCTECGRCQDLCPAHNTGKPLNPRRIVHDIKLNLFGNASALKEAQQGKTPLIGEAGEGTISEEALWSCTTCGACLSVCPVLIEHMPKIVKMRRHLVEEKAKFPEELLNLFENMEQRSNPWGIAPSERTKWSTQLGERPFKAGETEYLFFVGCAGAFDSRNKHVTVALATLLDAAGVTWGILGKDEKCCGDSVRRLGNEFVFDRMASENVATFKERGVTKIVTQCPHCFSTLKNDYRQYGLEVEVLHHSQLIAQLVRDGKLKAAKAANMGKVVFHDSCYLGRHNDTFEAPRQVIAAATGQAPGEFGRNRESAFCCGAGGGRMWMEEQTGTRINLERVKEALQQQPDTLCVSCPYCMTMLEDGLKDEGANQVRVKDIAEVMAESLRPNA</sequence>
<dbReference type="Gene3D" id="1.20.950.20">
    <property type="entry name" value="Transmembrane di-heme cytochromes, Chain C"/>
    <property type="match status" value="1"/>
</dbReference>
<dbReference type="AlphaFoldDB" id="B9M966"/>
<keyword evidence="1" id="KW-0004">4Fe-4S</keyword>
<dbReference type="OrthoDB" id="9794954at2"/>
<dbReference type="Gene3D" id="1.10.1060.10">
    <property type="entry name" value="Alpha-helical ferredoxin"/>
    <property type="match status" value="1"/>
</dbReference>
<gene>
    <name evidence="8" type="ordered locus">Geob_0252</name>
</gene>
<dbReference type="PROSITE" id="PS51379">
    <property type="entry name" value="4FE4S_FER_2"/>
    <property type="match status" value="2"/>
</dbReference>
<dbReference type="KEGG" id="geo:Geob_0252"/>
<dbReference type="InterPro" id="IPR017896">
    <property type="entry name" value="4Fe4S_Fe-S-bd"/>
</dbReference>
<dbReference type="InterPro" id="IPR009051">
    <property type="entry name" value="Helical_ferredxn"/>
</dbReference>
<evidence type="ECO:0000259" key="7">
    <source>
        <dbReference type="PROSITE" id="PS51379"/>
    </source>
</evidence>
<evidence type="ECO:0000313" key="9">
    <source>
        <dbReference type="Proteomes" id="UP000007721"/>
    </source>
</evidence>
<keyword evidence="5" id="KW-0411">Iron-sulfur</keyword>
<evidence type="ECO:0000256" key="5">
    <source>
        <dbReference type="ARBA" id="ARBA00023014"/>
    </source>
</evidence>